<evidence type="ECO:0000313" key="7">
    <source>
        <dbReference type="Proteomes" id="UP001208938"/>
    </source>
</evidence>
<dbReference type="PANTHER" id="PTHR33337">
    <property type="entry name" value="GFA DOMAIN-CONTAINING PROTEIN"/>
    <property type="match status" value="1"/>
</dbReference>
<dbReference type="PROSITE" id="PS51257">
    <property type="entry name" value="PROKAR_LIPOPROTEIN"/>
    <property type="match status" value="1"/>
</dbReference>
<protein>
    <submittedName>
        <fullName evidence="6">GFA family protein</fullName>
    </submittedName>
</protein>
<dbReference type="SUPFAM" id="SSF51316">
    <property type="entry name" value="Mss4-like"/>
    <property type="match status" value="1"/>
</dbReference>
<evidence type="ECO:0000256" key="4">
    <source>
        <dbReference type="ARBA" id="ARBA00023239"/>
    </source>
</evidence>
<accession>A0ABT3GZ97</accession>
<evidence type="ECO:0000313" key="6">
    <source>
        <dbReference type="EMBL" id="MCW1932879.1"/>
    </source>
</evidence>
<comment type="caution">
    <text evidence="6">The sequence shown here is derived from an EMBL/GenBank/DDBJ whole genome shotgun (WGS) entry which is preliminary data.</text>
</comment>
<dbReference type="EMBL" id="JAPDFL010000001">
    <property type="protein sequence ID" value="MCW1932879.1"/>
    <property type="molecule type" value="Genomic_DNA"/>
</dbReference>
<comment type="similarity">
    <text evidence="1">Belongs to the Gfa family.</text>
</comment>
<dbReference type="PANTHER" id="PTHR33337:SF40">
    <property type="entry name" value="CENP-V_GFA DOMAIN-CONTAINING PROTEIN-RELATED"/>
    <property type="match status" value="1"/>
</dbReference>
<sequence>MPRPSVSLPLHGGCACGAVRYTLTSAPLALFACHCSLCQRQSGSAFGLSMRVTRADLHLEGPTQTRLRDTDRGTKSEMVCCPDCGGRIFNARPGTALCHLRGGTLDDTSWLRPSAHIWTSSAQPWVSFGAETLIHDGQPDDLQPIVSLWQERFAPVFD</sequence>
<dbReference type="RefSeq" id="WP_264505842.1">
    <property type="nucleotide sequence ID" value="NZ_JAPDFL010000001.1"/>
</dbReference>
<keyword evidence="4" id="KW-0456">Lyase</keyword>
<organism evidence="6 7">
    <name type="scientific">Pararhodobacter zhoushanensis</name>
    <dbReference type="NCBI Taxonomy" id="2479545"/>
    <lineage>
        <taxon>Bacteria</taxon>
        <taxon>Pseudomonadati</taxon>
        <taxon>Pseudomonadota</taxon>
        <taxon>Alphaproteobacteria</taxon>
        <taxon>Rhodobacterales</taxon>
        <taxon>Paracoccaceae</taxon>
        <taxon>Pararhodobacter</taxon>
    </lineage>
</organism>
<dbReference type="InterPro" id="IPR011057">
    <property type="entry name" value="Mss4-like_sf"/>
</dbReference>
<evidence type="ECO:0000256" key="1">
    <source>
        <dbReference type="ARBA" id="ARBA00005495"/>
    </source>
</evidence>
<evidence type="ECO:0000259" key="5">
    <source>
        <dbReference type="PROSITE" id="PS51891"/>
    </source>
</evidence>
<keyword evidence="7" id="KW-1185">Reference proteome</keyword>
<feature type="domain" description="CENP-V/GFA" evidence="5">
    <location>
        <begin position="10"/>
        <end position="126"/>
    </location>
</feature>
<reference evidence="6 7" key="1">
    <citation type="submission" date="2022-10" db="EMBL/GenBank/DDBJ databases">
        <title>Pararhodobacter sp. nov., isolated from marine algae.</title>
        <authorList>
            <person name="Choi B.J."/>
            <person name="Kim J.M."/>
            <person name="Lee J.K."/>
            <person name="Choi D.G."/>
            <person name="Jeon C.O."/>
        </authorList>
    </citation>
    <scope>NUCLEOTIDE SEQUENCE [LARGE SCALE GENOMIC DNA]</scope>
    <source>
        <strain evidence="6 7">ZQ420</strain>
    </source>
</reference>
<dbReference type="Pfam" id="PF04828">
    <property type="entry name" value="GFA"/>
    <property type="match status" value="1"/>
</dbReference>
<dbReference type="InterPro" id="IPR006913">
    <property type="entry name" value="CENP-V/GFA"/>
</dbReference>
<evidence type="ECO:0000256" key="2">
    <source>
        <dbReference type="ARBA" id="ARBA00022723"/>
    </source>
</evidence>
<dbReference type="Proteomes" id="UP001208938">
    <property type="component" value="Unassembled WGS sequence"/>
</dbReference>
<name>A0ABT3GZ97_9RHOB</name>
<proteinExistence type="inferred from homology"/>
<keyword evidence="3" id="KW-0862">Zinc</keyword>
<evidence type="ECO:0000256" key="3">
    <source>
        <dbReference type="ARBA" id="ARBA00022833"/>
    </source>
</evidence>
<dbReference type="PROSITE" id="PS51891">
    <property type="entry name" value="CENP_V_GFA"/>
    <property type="match status" value="1"/>
</dbReference>
<gene>
    <name evidence="6" type="ORF">OKW52_11600</name>
</gene>
<dbReference type="Gene3D" id="3.90.1590.10">
    <property type="entry name" value="glutathione-dependent formaldehyde- activating enzyme (gfa)"/>
    <property type="match status" value="1"/>
</dbReference>
<keyword evidence="2" id="KW-0479">Metal-binding</keyword>